<dbReference type="AlphaFoldDB" id="A0A8H8CK07"/>
<accession>A0A8H8CK07</accession>
<gene>
    <name evidence="3" type="ORF">JR316_006883</name>
</gene>
<dbReference type="EMBL" id="JAFIQS010000006">
    <property type="protein sequence ID" value="KAG5168288.1"/>
    <property type="molecule type" value="Genomic_DNA"/>
</dbReference>
<dbReference type="PANTHER" id="PTHR22904">
    <property type="entry name" value="TPR REPEAT CONTAINING PROTEIN"/>
    <property type="match status" value="1"/>
</dbReference>
<keyword evidence="1" id="KW-0677">Repeat</keyword>
<evidence type="ECO:0000256" key="1">
    <source>
        <dbReference type="ARBA" id="ARBA00022737"/>
    </source>
</evidence>
<dbReference type="GO" id="GO:0051879">
    <property type="term" value="F:Hsp90 protein binding"/>
    <property type="evidence" value="ECO:0007669"/>
    <property type="project" value="TreeGrafter"/>
</dbReference>
<evidence type="ECO:0000313" key="3">
    <source>
        <dbReference type="EMBL" id="KAG5168288.1"/>
    </source>
</evidence>
<name>A0A8H8CK07_PSICU</name>
<evidence type="ECO:0000256" key="2">
    <source>
        <dbReference type="ARBA" id="ARBA00022803"/>
    </source>
</evidence>
<dbReference type="PANTHER" id="PTHR22904:SF523">
    <property type="entry name" value="STRESS-INDUCED-PHOSPHOPROTEIN 1"/>
    <property type="match status" value="1"/>
</dbReference>
<organism evidence="3">
    <name type="scientific">Psilocybe cubensis</name>
    <name type="common">Psychedelic mushroom</name>
    <name type="synonym">Stropharia cubensis</name>
    <dbReference type="NCBI Taxonomy" id="181762"/>
    <lineage>
        <taxon>Eukaryota</taxon>
        <taxon>Fungi</taxon>
        <taxon>Dikarya</taxon>
        <taxon>Basidiomycota</taxon>
        <taxon>Agaricomycotina</taxon>
        <taxon>Agaricomycetes</taxon>
        <taxon>Agaricomycetidae</taxon>
        <taxon>Agaricales</taxon>
        <taxon>Agaricineae</taxon>
        <taxon>Strophariaceae</taxon>
        <taxon>Psilocybe</taxon>
    </lineage>
</organism>
<proteinExistence type="predicted"/>
<sequence>MITPQDILEDLGVGIDVVMRLKDKMGHDPITGLPDVTDVHKFFTENFDDADVQELLQSSATKKFEERDKSAPNLDTFDFSALPMERFNFWLITMNPGGLRNAAGEYAYDNNSANVKDHGRQSFQLHCWIKIGPEMSLDVFRSMEEYVGAPPTSKNVEKFIKSSMAYPFPLFRPSLPQCLVLSTNLSPHRAALRPFLDSLPAPFIWRIVPASIENRLKESAFEEGKETFKIYMSCAKEKKEEGNKAYAANDSVAAIACYKDAIMYLDKAFCRFTPENDTTKEQATKLMAVCYANCAAARLLPVDGIVKPENAERAIEDAEEAIHLDKFYPKGYMRLARAYQALGKHVEAAESIAKSLARYPEMENNKGLAQIFNSLKTHG</sequence>
<dbReference type="Gene3D" id="1.25.40.10">
    <property type="entry name" value="Tetratricopeptide repeat domain"/>
    <property type="match status" value="1"/>
</dbReference>
<dbReference type="InterPro" id="IPR011990">
    <property type="entry name" value="TPR-like_helical_dom_sf"/>
</dbReference>
<protein>
    <submittedName>
        <fullName evidence="3">Uncharacterized protein</fullName>
    </submittedName>
</protein>
<dbReference type="SUPFAM" id="SSF48452">
    <property type="entry name" value="TPR-like"/>
    <property type="match status" value="1"/>
</dbReference>
<keyword evidence="2" id="KW-0802">TPR repeat</keyword>
<comment type="caution">
    <text evidence="3">The sequence shown here is derived from an EMBL/GenBank/DDBJ whole genome shotgun (WGS) entry which is preliminary data.</text>
</comment>
<reference evidence="3" key="1">
    <citation type="submission" date="2021-02" db="EMBL/GenBank/DDBJ databases">
        <title>Psilocybe cubensis genome.</title>
        <authorList>
            <person name="Mckernan K.J."/>
            <person name="Crawford S."/>
            <person name="Trippe A."/>
            <person name="Kane L.T."/>
            <person name="Mclaughlin S."/>
        </authorList>
    </citation>
    <scope>NUCLEOTIDE SEQUENCE [LARGE SCALE GENOMIC DNA]</scope>
    <source>
        <strain evidence="3">MGC-MH-2018</strain>
    </source>
</reference>